<dbReference type="Pfam" id="PF09631">
    <property type="entry name" value="Sen15"/>
    <property type="match status" value="1"/>
</dbReference>
<dbReference type="AlphaFoldDB" id="A0A2I1D314"/>
<comment type="caution">
    <text evidence="4">The sequence shown here is derived from an EMBL/GenBank/DDBJ whole genome shotgun (WGS) entry which is preliminary data.</text>
</comment>
<dbReference type="InterPro" id="IPR042777">
    <property type="entry name" value="Sen15_fungi"/>
</dbReference>
<dbReference type="EMBL" id="MSFM01000006">
    <property type="protein sequence ID" value="PKY04270.1"/>
    <property type="molecule type" value="Genomic_DNA"/>
</dbReference>
<evidence type="ECO:0000256" key="2">
    <source>
        <dbReference type="SAM" id="MobiDB-lite"/>
    </source>
</evidence>
<dbReference type="RefSeq" id="XP_024692864.1">
    <property type="nucleotide sequence ID" value="XM_024839438.1"/>
</dbReference>
<dbReference type="InterPro" id="IPR018593">
    <property type="entry name" value="tRNA-endonuc_su_Sen15"/>
</dbReference>
<keyword evidence="1" id="KW-0819">tRNA processing</keyword>
<feature type="region of interest" description="Disordered" evidence="2">
    <location>
        <begin position="1"/>
        <end position="31"/>
    </location>
</feature>
<dbReference type="PANTHER" id="PTHR28518:SF1">
    <property type="entry name" value="TRNA-SPLICING ENDONUCLEASE SUBUNIT SEN15"/>
    <property type="match status" value="1"/>
</dbReference>
<dbReference type="OrthoDB" id="10002170at2759"/>
<dbReference type="GeneID" id="36546962"/>
<dbReference type="GO" id="GO:0000379">
    <property type="term" value="P:tRNA-type intron splice site recognition and cleavage"/>
    <property type="evidence" value="ECO:0007669"/>
    <property type="project" value="InterPro"/>
</dbReference>
<feature type="domain" description="tRNA-splicing endonuclease subunit Sen15" evidence="3">
    <location>
        <begin position="178"/>
        <end position="224"/>
    </location>
</feature>
<keyword evidence="5" id="KW-1185">Reference proteome</keyword>
<protein>
    <recommendedName>
        <fullName evidence="3">tRNA-splicing endonuclease subunit Sen15 domain-containing protein</fullName>
    </recommendedName>
</protein>
<dbReference type="FunFam" id="3.40.1350.10:FF:000012">
    <property type="entry name" value="Probable tRNA-splicing endonuclease subunit sen-15"/>
    <property type="match status" value="1"/>
</dbReference>
<feature type="region of interest" description="Disordered" evidence="2">
    <location>
        <begin position="60"/>
        <end position="81"/>
    </location>
</feature>
<feature type="compositionally biased region" description="Polar residues" evidence="2">
    <location>
        <begin position="13"/>
        <end position="31"/>
    </location>
</feature>
<reference evidence="4" key="1">
    <citation type="submission" date="2016-12" db="EMBL/GenBank/DDBJ databases">
        <title>The genomes of Aspergillus section Nigri reveals drivers in fungal speciation.</title>
        <authorList>
            <consortium name="DOE Joint Genome Institute"/>
            <person name="Vesth T.C."/>
            <person name="Nybo J."/>
            <person name="Theobald S."/>
            <person name="Brandl J."/>
            <person name="Frisvad J.C."/>
            <person name="Nielsen K.F."/>
            <person name="Lyhne E.K."/>
            <person name="Kogle M.E."/>
            <person name="Kuo A."/>
            <person name="Riley R."/>
            <person name="Clum A."/>
            <person name="Nolan M."/>
            <person name="Lipzen A."/>
            <person name="Salamov A."/>
            <person name="Henrissat B."/>
            <person name="Wiebenga A."/>
            <person name="De vries R.P."/>
            <person name="Grigoriev I.V."/>
            <person name="Mortensen U.H."/>
            <person name="Andersen M.R."/>
            <person name="Baker S.E."/>
        </authorList>
    </citation>
    <scope>NUCLEOTIDE SEQUENCE</scope>
    <source>
        <strain evidence="4">IBT 28561</strain>
    </source>
</reference>
<dbReference type="GO" id="GO:0000213">
    <property type="term" value="F:tRNA-intron lyase activity"/>
    <property type="evidence" value="ECO:0007669"/>
    <property type="project" value="TreeGrafter"/>
</dbReference>
<dbReference type="GO" id="GO:0000214">
    <property type="term" value="C:tRNA-intron endonuclease complex"/>
    <property type="evidence" value="ECO:0007669"/>
    <property type="project" value="InterPro"/>
</dbReference>
<dbReference type="PANTHER" id="PTHR28518">
    <property type="entry name" value="TRNA-SPLICING ENDONUCLEASE SUBUNIT SEN15"/>
    <property type="match status" value="1"/>
</dbReference>
<dbReference type="VEuPathDB" id="FungiDB:P168DRAFT_310892"/>
<evidence type="ECO:0000313" key="5">
    <source>
        <dbReference type="Proteomes" id="UP000234254"/>
    </source>
</evidence>
<name>A0A2I1D314_ASPC2</name>
<evidence type="ECO:0000256" key="1">
    <source>
        <dbReference type="ARBA" id="ARBA00022694"/>
    </source>
</evidence>
<proteinExistence type="predicted"/>
<organism evidence="4 5">
    <name type="scientific">Aspergillus campestris (strain IBT 28561)</name>
    <dbReference type="NCBI Taxonomy" id="1392248"/>
    <lineage>
        <taxon>Eukaryota</taxon>
        <taxon>Fungi</taxon>
        <taxon>Dikarya</taxon>
        <taxon>Ascomycota</taxon>
        <taxon>Pezizomycotina</taxon>
        <taxon>Eurotiomycetes</taxon>
        <taxon>Eurotiomycetidae</taxon>
        <taxon>Eurotiales</taxon>
        <taxon>Aspergillaceae</taxon>
        <taxon>Aspergillus</taxon>
        <taxon>Aspergillus subgen. Circumdati</taxon>
    </lineage>
</organism>
<evidence type="ECO:0000259" key="3">
    <source>
        <dbReference type="Pfam" id="PF09631"/>
    </source>
</evidence>
<gene>
    <name evidence="4" type="ORF">P168DRAFT_310892</name>
</gene>
<dbReference type="SUPFAM" id="SSF53032">
    <property type="entry name" value="tRNA-intron endonuclease catalytic domain-like"/>
    <property type="match status" value="1"/>
</dbReference>
<dbReference type="InterPro" id="IPR036167">
    <property type="entry name" value="tRNA_intron_Endo_cat-like_sf"/>
</dbReference>
<dbReference type="Proteomes" id="UP000234254">
    <property type="component" value="Unassembled WGS sequence"/>
</dbReference>
<accession>A0A2I1D314</accession>
<sequence>MTTKTPTIPPQPSALTNLIASSTTPEPSHPLTASTLQILHNLQHQHLWTSLQTHEIELPAPSQQSQDTPSSSDPSSTASTTTTQYLISGIPPHHVYIHPDEQLYMLQRGLRETDIELERLFVLPAVQGQSWSLARLAAVFDSLPGGGERPAAAGTDTALDEGEGSEGDKAAKLAEYYEYREKASLTKEWGGKRILLAMADRMMGGDGTVVYYVVQEGAVKPRQN</sequence>
<evidence type="ECO:0000313" key="4">
    <source>
        <dbReference type="EMBL" id="PKY04270.1"/>
    </source>
</evidence>
<feature type="region of interest" description="Disordered" evidence="2">
    <location>
        <begin position="147"/>
        <end position="166"/>
    </location>
</feature>